<dbReference type="InterPro" id="IPR005034">
    <property type="entry name" value="Dicer_dimerisation"/>
</dbReference>
<evidence type="ECO:0000256" key="1">
    <source>
        <dbReference type="PROSITE-ProRule" id="PRU00266"/>
    </source>
</evidence>
<dbReference type="GO" id="GO:0016891">
    <property type="term" value="F:RNA endonuclease activity producing 5'-phosphomonoesters, hydrolytic mechanism"/>
    <property type="evidence" value="ECO:0007669"/>
    <property type="project" value="InterPro"/>
</dbReference>
<evidence type="ECO:0000259" key="3">
    <source>
        <dbReference type="PROSITE" id="PS50137"/>
    </source>
</evidence>
<dbReference type="OrthoDB" id="5222339at2759"/>
<dbReference type="AlphaFoldDB" id="A0A9W7SMH2"/>
<feature type="region of interest" description="Disordered" evidence="2">
    <location>
        <begin position="56"/>
        <end position="124"/>
    </location>
</feature>
<keyword evidence="1" id="KW-0694">RNA-binding</keyword>
<evidence type="ECO:0000313" key="4">
    <source>
        <dbReference type="EMBL" id="KAH9823759.1"/>
    </source>
</evidence>
<protein>
    <recommendedName>
        <fullName evidence="3">DRBM domain-containing protein</fullName>
    </recommendedName>
</protein>
<dbReference type="SUPFAM" id="SSF54768">
    <property type="entry name" value="dsRNA-binding domain-like"/>
    <property type="match status" value="1"/>
</dbReference>
<sequence>VRLLYRSVCDQKRVSVPEFRVTLAHAAATSRGADMEQLLNHLLVPKHGQLVPAVSLPSSSLTRDGGNASQNSPSIPGNTRATNISLGTAHRVNRPLNIEKSSQNSKKRPMDAMDSAPPLSGQPIAHMEPLPFANVSGGFMVGRPVLQSVEDFDRDNPWEPKPKLVAVAAPKINMQNKIALHDVCQKLGMVIELDVRETAPHCFAGSIKIGEAACIENKGPFRSKKEAREALAAAALPLMQRVQLDNQQCGKKAVLVRKSIAEHLTCENWVGTLQNYVQAHVRGYVVPDYTVYETKGNKPQFACTVTFPGAPLTPFGSTTELWPSKSEARKAAAREAVLWLRSQGADVRAAQVLPTPACKKRKQTGTPPQVIEADENFTGSTQALTEVDVNAIGSDSLPQRVHNMVALLGFTQPAWDTKPSLPPPGTLARDQSLGGFVDMACVFIAKDAEKEPRLAGRIGEVKNVYGRKKAKEMCCLEVLRVLEGIKQSR</sequence>
<dbReference type="Proteomes" id="UP001138500">
    <property type="component" value="Unassembled WGS sequence"/>
</dbReference>
<feature type="non-terminal residue" evidence="4">
    <location>
        <position position="1"/>
    </location>
</feature>
<organism evidence="4 5">
    <name type="scientific">Teratosphaeria destructans</name>
    <dbReference type="NCBI Taxonomy" id="418781"/>
    <lineage>
        <taxon>Eukaryota</taxon>
        <taxon>Fungi</taxon>
        <taxon>Dikarya</taxon>
        <taxon>Ascomycota</taxon>
        <taxon>Pezizomycotina</taxon>
        <taxon>Dothideomycetes</taxon>
        <taxon>Dothideomycetidae</taxon>
        <taxon>Mycosphaerellales</taxon>
        <taxon>Teratosphaeriaceae</taxon>
        <taxon>Teratosphaeria</taxon>
    </lineage>
</organism>
<reference evidence="4 5" key="1">
    <citation type="journal article" date="2018" name="IMA Fungus">
        <title>IMA Genome-F 10: Nine draft genome sequences of Claviceps purpurea s.lat., including C. arundinis, C. humidiphila, and C. cf. spartinae, pseudomolecules for the pitch canker pathogen Fusarium circinatum, draft genome of Davidsoniella eucalypti, Grosmannia galeiformis, Quambalaria eucalypti, and Teratosphaeria destructans.</title>
        <authorList>
            <person name="Wingfield B.D."/>
            <person name="Liu M."/>
            <person name="Nguyen H.D."/>
            <person name="Lane F.A."/>
            <person name="Morgan S.W."/>
            <person name="De Vos L."/>
            <person name="Wilken P.M."/>
            <person name="Duong T.A."/>
            <person name="Aylward J."/>
            <person name="Coetzee M.P."/>
            <person name="Dadej K."/>
            <person name="De Beer Z.W."/>
            <person name="Findlay W."/>
            <person name="Havenga M."/>
            <person name="Kolarik M."/>
            <person name="Menzies J.G."/>
            <person name="Naidoo K."/>
            <person name="Pochopski O."/>
            <person name="Shoukouhi P."/>
            <person name="Santana Q.C."/>
            <person name="Seifert K.A."/>
            <person name="Soal N."/>
            <person name="Steenkamp E.T."/>
            <person name="Tatham C.T."/>
            <person name="van der Nest M.A."/>
            <person name="Wingfield M.J."/>
        </authorList>
    </citation>
    <scope>NUCLEOTIDE SEQUENCE [LARGE SCALE GENOMIC DNA]</scope>
    <source>
        <strain evidence="4">CMW44962</strain>
    </source>
</reference>
<dbReference type="Gene3D" id="3.30.160.20">
    <property type="match status" value="1"/>
</dbReference>
<dbReference type="GO" id="GO:0003723">
    <property type="term" value="F:RNA binding"/>
    <property type="evidence" value="ECO:0007669"/>
    <property type="project" value="UniProtKB-UniRule"/>
</dbReference>
<accession>A0A9W7SMH2</accession>
<dbReference type="InterPro" id="IPR014720">
    <property type="entry name" value="dsRBD_dom"/>
</dbReference>
<dbReference type="EMBL" id="RIBY02002167">
    <property type="protein sequence ID" value="KAH9823759.1"/>
    <property type="molecule type" value="Genomic_DNA"/>
</dbReference>
<reference evidence="4 5" key="2">
    <citation type="journal article" date="2021" name="Curr. Genet.">
        <title>Genetic response to nitrogen starvation in the aggressive Eucalyptus foliar pathogen Teratosphaeria destructans.</title>
        <authorList>
            <person name="Havenga M."/>
            <person name="Wingfield B.D."/>
            <person name="Wingfield M.J."/>
            <person name="Dreyer L.L."/>
            <person name="Roets F."/>
            <person name="Aylward J."/>
        </authorList>
    </citation>
    <scope>NUCLEOTIDE SEQUENCE [LARGE SCALE GENOMIC DNA]</scope>
    <source>
        <strain evidence="4">CMW44962</strain>
    </source>
</reference>
<feature type="compositionally biased region" description="Polar residues" evidence="2">
    <location>
        <begin position="67"/>
        <end position="86"/>
    </location>
</feature>
<evidence type="ECO:0000313" key="5">
    <source>
        <dbReference type="Proteomes" id="UP001138500"/>
    </source>
</evidence>
<name>A0A9W7SMH2_9PEZI</name>
<evidence type="ECO:0000256" key="2">
    <source>
        <dbReference type="SAM" id="MobiDB-lite"/>
    </source>
</evidence>
<gene>
    <name evidence="4" type="ORF">Tdes44962_MAKER04503</name>
</gene>
<proteinExistence type="predicted"/>
<feature type="domain" description="DRBM" evidence="3">
    <location>
        <begin position="268"/>
        <end position="342"/>
    </location>
</feature>
<dbReference type="Pfam" id="PF03368">
    <property type="entry name" value="Dicer_dimer"/>
    <property type="match status" value="1"/>
</dbReference>
<keyword evidence="5" id="KW-1185">Reference proteome</keyword>
<dbReference type="PROSITE" id="PS50137">
    <property type="entry name" value="DS_RBD"/>
    <property type="match status" value="1"/>
</dbReference>
<comment type="caution">
    <text evidence="4">The sequence shown here is derived from an EMBL/GenBank/DDBJ whole genome shotgun (WGS) entry which is preliminary data.</text>
</comment>